<name>A0A1I5YG43_9PSEU</name>
<evidence type="ECO:0000313" key="1">
    <source>
        <dbReference type="EMBL" id="SFQ43179.1"/>
    </source>
</evidence>
<dbReference type="Proteomes" id="UP000199137">
    <property type="component" value="Unassembled WGS sequence"/>
</dbReference>
<sequence>MGDRGREFPDISGCRPVRGGSFRDWGQQFPGGGLGDRLLDGERGDSWHADVRDGGFGHPQAIAAFVAKGVNQEVLGQPGCWAQYEFVQDTAGSGVSGQAEDAAFEVGQPDGEAGQGAGVVVGADAYSPGSGRWEVLVGVTWG</sequence>
<protein>
    <submittedName>
        <fullName evidence="1">Uncharacterized protein</fullName>
    </submittedName>
</protein>
<proteinExistence type="predicted"/>
<accession>A0A1I5YG43</accession>
<dbReference type="AlphaFoldDB" id="A0A1I5YG43"/>
<gene>
    <name evidence="1" type="ORF">SAMN05421854_11264</name>
</gene>
<evidence type="ECO:0000313" key="2">
    <source>
        <dbReference type="Proteomes" id="UP000199137"/>
    </source>
</evidence>
<reference evidence="1 2" key="1">
    <citation type="submission" date="2016-10" db="EMBL/GenBank/DDBJ databases">
        <authorList>
            <person name="de Groot N.N."/>
        </authorList>
    </citation>
    <scope>NUCLEOTIDE SEQUENCE [LARGE SCALE GENOMIC DNA]</scope>
    <source>
        <strain evidence="1 2">DSM 44637</strain>
    </source>
</reference>
<dbReference type="RefSeq" id="WP_093575993.1">
    <property type="nucleotide sequence ID" value="NZ_FOWC01000012.1"/>
</dbReference>
<organism evidence="1 2">
    <name type="scientific">Amycolatopsis rubida</name>
    <dbReference type="NCBI Taxonomy" id="112413"/>
    <lineage>
        <taxon>Bacteria</taxon>
        <taxon>Bacillati</taxon>
        <taxon>Actinomycetota</taxon>
        <taxon>Actinomycetes</taxon>
        <taxon>Pseudonocardiales</taxon>
        <taxon>Pseudonocardiaceae</taxon>
        <taxon>Amycolatopsis</taxon>
    </lineage>
</organism>
<dbReference type="OrthoDB" id="9969502at2"/>
<dbReference type="EMBL" id="FOWC01000012">
    <property type="protein sequence ID" value="SFQ43179.1"/>
    <property type="molecule type" value="Genomic_DNA"/>
</dbReference>